<gene>
    <name evidence="3" type="ORF">FRACA_540024</name>
</gene>
<dbReference type="RefSeq" id="WP_165818603.1">
    <property type="nucleotide sequence ID" value="NZ_FZMO01000490.1"/>
</dbReference>
<dbReference type="InterPro" id="IPR005754">
    <property type="entry name" value="Sortase"/>
</dbReference>
<keyword evidence="4" id="KW-1185">Reference proteome</keyword>
<dbReference type="Pfam" id="PF04203">
    <property type="entry name" value="Sortase"/>
    <property type="match status" value="1"/>
</dbReference>
<dbReference type="Proteomes" id="UP000234331">
    <property type="component" value="Unassembled WGS sequence"/>
</dbReference>
<reference evidence="3 4" key="1">
    <citation type="submission" date="2017-06" db="EMBL/GenBank/DDBJ databases">
        <authorList>
            <person name="Kim H.J."/>
            <person name="Triplett B.A."/>
        </authorList>
    </citation>
    <scope>NUCLEOTIDE SEQUENCE [LARGE SCALE GENOMIC DNA]</scope>
    <source>
        <strain evidence="3">FRACA_ARgP5</strain>
    </source>
</reference>
<dbReference type="GO" id="GO:0016787">
    <property type="term" value="F:hydrolase activity"/>
    <property type="evidence" value="ECO:0007669"/>
    <property type="project" value="UniProtKB-KW"/>
</dbReference>
<proteinExistence type="predicted"/>
<dbReference type="AlphaFoldDB" id="A0A2I2KYV5"/>
<evidence type="ECO:0000256" key="1">
    <source>
        <dbReference type="ARBA" id="ARBA00022801"/>
    </source>
</evidence>
<dbReference type="InterPro" id="IPR023365">
    <property type="entry name" value="Sortase_dom-sf"/>
</dbReference>
<accession>A0A2I2KYV5</accession>
<protein>
    <submittedName>
        <fullName evidence="3">Sortase family enzyme</fullName>
    </submittedName>
</protein>
<dbReference type="InterPro" id="IPR042001">
    <property type="entry name" value="Sortase_F"/>
</dbReference>
<evidence type="ECO:0000313" key="3">
    <source>
        <dbReference type="EMBL" id="SNQ50838.1"/>
    </source>
</evidence>
<evidence type="ECO:0000256" key="2">
    <source>
        <dbReference type="SAM" id="MobiDB-lite"/>
    </source>
</evidence>
<organism evidence="3 4">
    <name type="scientific">Frankia canadensis</name>
    <dbReference type="NCBI Taxonomy" id="1836972"/>
    <lineage>
        <taxon>Bacteria</taxon>
        <taxon>Bacillati</taxon>
        <taxon>Actinomycetota</taxon>
        <taxon>Actinomycetes</taxon>
        <taxon>Frankiales</taxon>
        <taxon>Frankiaceae</taxon>
        <taxon>Frankia</taxon>
    </lineage>
</organism>
<feature type="region of interest" description="Disordered" evidence="2">
    <location>
        <begin position="32"/>
        <end position="67"/>
    </location>
</feature>
<sequence length="211" mass="21634">MSALGALALGALALVGIVLVILGWPASPTPPAAPLPEADGPHLPGPLPSPGGASTLQSPRPRADLPASSLRIPALGVTARIGKATEENGTLVPPRTPTEVGLWSGSAALDAGSGQVTIVGHVNWRGMPPFAFGRLAHLHGGDLVFTSDPRGRQTAWRVLRVFARPKTDGVDPTAFAGPRGPRQLIMITCGGPFDVRVGSYSDNVYVSAVPA</sequence>
<keyword evidence="1" id="KW-0378">Hydrolase</keyword>
<dbReference type="EMBL" id="FZMO01000490">
    <property type="protein sequence ID" value="SNQ50838.1"/>
    <property type="molecule type" value="Genomic_DNA"/>
</dbReference>
<name>A0A2I2KYV5_9ACTN</name>
<dbReference type="SUPFAM" id="SSF63817">
    <property type="entry name" value="Sortase"/>
    <property type="match status" value="1"/>
</dbReference>
<dbReference type="Gene3D" id="2.40.260.10">
    <property type="entry name" value="Sortase"/>
    <property type="match status" value="1"/>
</dbReference>
<evidence type="ECO:0000313" key="4">
    <source>
        <dbReference type="Proteomes" id="UP000234331"/>
    </source>
</evidence>
<dbReference type="CDD" id="cd05829">
    <property type="entry name" value="Sortase_F"/>
    <property type="match status" value="1"/>
</dbReference>